<feature type="domain" description="Zn(2)-C6 fungal-type" evidence="3">
    <location>
        <begin position="22"/>
        <end position="52"/>
    </location>
</feature>
<dbReference type="PROSITE" id="PS50048">
    <property type="entry name" value="ZN2_CY6_FUNGAL_2"/>
    <property type="match status" value="1"/>
</dbReference>
<dbReference type="InterPro" id="IPR036864">
    <property type="entry name" value="Zn2-C6_fun-type_DNA-bd_sf"/>
</dbReference>
<dbReference type="Pfam" id="PF00172">
    <property type="entry name" value="Zn_clus"/>
    <property type="match status" value="1"/>
</dbReference>
<keyword evidence="1" id="KW-0539">Nucleus</keyword>
<dbReference type="Proteomes" id="UP000016933">
    <property type="component" value="Unassembled WGS sequence"/>
</dbReference>
<dbReference type="PROSITE" id="PS00463">
    <property type="entry name" value="ZN2_CY6_FUNGAL_1"/>
    <property type="match status" value="1"/>
</dbReference>
<proteinExistence type="predicted"/>
<dbReference type="GO" id="GO:0000981">
    <property type="term" value="F:DNA-binding transcription factor activity, RNA polymerase II-specific"/>
    <property type="evidence" value="ECO:0007669"/>
    <property type="project" value="InterPro"/>
</dbReference>
<dbReference type="InterPro" id="IPR001138">
    <property type="entry name" value="Zn2Cys6_DnaBD"/>
</dbReference>
<dbReference type="CDD" id="cd12148">
    <property type="entry name" value="fungal_TF_MHR"/>
    <property type="match status" value="1"/>
</dbReference>
<dbReference type="STRING" id="675120.N1PDD1"/>
<gene>
    <name evidence="4" type="ORF">DOTSEDRAFT_28026</name>
</gene>
<dbReference type="SUPFAM" id="SSF57701">
    <property type="entry name" value="Zn2/Cys6 DNA-binding domain"/>
    <property type="match status" value="1"/>
</dbReference>
<dbReference type="OMA" id="VEHFAMQ"/>
<feature type="compositionally biased region" description="Polar residues" evidence="2">
    <location>
        <begin position="1"/>
        <end position="11"/>
    </location>
</feature>
<dbReference type="GO" id="GO:0008270">
    <property type="term" value="F:zinc ion binding"/>
    <property type="evidence" value="ECO:0007669"/>
    <property type="project" value="InterPro"/>
</dbReference>
<dbReference type="OrthoDB" id="3645157at2759"/>
<feature type="compositionally biased region" description="Basic and acidic residues" evidence="2">
    <location>
        <begin position="135"/>
        <end position="151"/>
    </location>
</feature>
<dbReference type="InterPro" id="IPR053187">
    <property type="entry name" value="Notoamide_regulator"/>
</dbReference>
<dbReference type="PANTHER" id="PTHR47256">
    <property type="entry name" value="ZN(II)2CYS6 TRANSCRIPTION FACTOR (EUROFUNG)-RELATED"/>
    <property type="match status" value="1"/>
</dbReference>
<dbReference type="SMART" id="SM00066">
    <property type="entry name" value="GAL4"/>
    <property type="match status" value="1"/>
</dbReference>
<name>N1PDD1_DOTSN</name>
<evidence type="ECO:0000256" key="2">
    <source>
        <dbReference type="SAM" id="MobiDB-lite"/>
    </source>
</evidence>
<reference evidence="4 5" key="2">
    <citation type="journal article" date="2012" name="PLoS Pathog.">
        <title>Diverse lifestyles and strategies of plant pathogenesis encoded in the genomes of eighteen Dothideomycetes fungi.</title>
        <authorList>
            <person name="Ohm R.A."/>
            <person name="Feau N."/>
            <person name="Henrissat B."/>
            <person name="Schoch C.L."/>
            <person name="Horwitz B.A."/>
            <person name="Barry K.W."/>
            <person name="Condon B.J."/>
            <person name="Copeland A.C."/>
            <person name="Dhillon B."/>
            <person name="Glaser F."/>
            <person name="Hesse C.N."/>
            <person name="Kosti I."/>
            <person name="LaButti K."/>
            <person name="Lindquist E.A."/>
            <person name="Lucas S."/>
            <person name="Salamov A.A."/>
            <person name="Bradshaw R.E."/>
            <person name="Ciuffetti L."/>
            <person name="Hamelin R.C."/>
            <person name="Kema G.H.J."/>
            <person name="Lawrence C."/>
            <person name="Scott J.A."/>
            <person name="Spatafora J.W."/>
            <person name="Turgeon B.G."/>
            <person name="de Wit P.J.G.M."/>
            <person name="Zhong S."/>
            <person name="Goodwin S.B."/>
            <person name="Grigoriev I.V."/>
        </authorList>
    </citation>
    <scope>NUCLEOTIDE SEQUENCE [LARGE SCALE GENOMIC DNA]</scope>
    <source>
        <strain evidence="5">NZE10 / CBS 128990</strain>
    </source>
</reference>
<protein>
    <recommendedName>
        <fullName evidence="3">Zn(2)-C6 fungal-type domain-containing protein</fullName>
    </recommendedName>
</protein>
<dbReference type="Gene3D" id="4.10.240.10">
    <property type="entry name" value="Zn(2)-C6 fungal-type DNA-binding domain"/>
    <property type="match status" value="1"/>
</dbReference>
<reference evidence="5" key="1">
    <citation type="journal article" date="2012" name="PLoS Genet.">
        <title>The genomes of the fungal plant pathogens Cladosporium fulvum and Dothistroma septosporum reveal adaptation to different hosts and lifestyles but also signatures of common ancestry.</title>
        <authorList>
            <person name="de Wit P.J.G.M."/>
            <person name="van der Burgt A."/>
            <person name="Oekmen B."/>
            <person name="Stergiopoulos I."/>
            <person name="Abd-Elsalam K.A."/>
            <person name="Aerts A.L."/>
            <person name="Bahkali A.H."/>
            <person name="Beenen H.G."/>
            <person name="Chettri P."/>
            <person name="Cox M.P."/>
            <person name="Datema E."/>
            <person name="de Vries R.P."/>
            <person name="Dhillon B."/>
            <person name="Ganley A.R."/>
            <person name="Griffiths S.A."/>
            <person name="Guo Y."/>
            <person name="Hamelin R.C."/>
            <person name="Henrissat B."/>
            <person name="Kabir M.S."/>
            <person name="Jashni M.K."/>
            <person name="Kema G."/>
            <person name="Klaubauf S."/>
            <person name="Lapidus A."/>
            <person name="Levasseur A."/>
            <person name="Lindquist E."/>
            <person name="Mehrabi R."/>
            <person name="Ohm R.A."/>
            <person name="Owen T.J."/>
            <person name="Salamov A."/>
            <person name="Schwelm A."/>
            <person name="Schijlen E."/>
            <person name="Sun H."/>
            <person name="van den Burg H.A."/>
            <person name="van Ham R.C.H.J."/>
            <person name="Zhang S."/>
            <person name="Goodwin S.B."/>
            <person name="Grigoriev I.V."/>
            <person name="Collemare J."/>
            <person name="Bradshaw R.E."/>
        </authorList>
    </citation>
    <scope>NUCLEOTIDE SEQUENCE [LARGE SCALE GENOMIC DNA]</scope>
    <source>
        <strain evidence="5">NZE10 / CBS 128990</strain>
    </source>
</reference>
<feature type="region of interest" description="Disordered" evidence="2">
    <location>
        <begin position="1"/>
        <end position="21"/>
    </location>
</feature>
<accession>N1PDD1</accession>
<keyword evidence="5" id="KW-1185">Reference proteome</keyword>
<dbReference type="eggNOG" id="ENOG502SJUN">
    <property type="taxonomic scope" value="Eukaryota"/>
</dbReference>
<feature type="compositionally biased region" description="Low complexity" evidence="2">
    <location>
        <begin position="220"/>
        <end position="232"/>
    </location>
</feature>
<dbReference type="HOGENOM" id="CLU_376430_0_0_1"/>
<evidence type="ECO:0000313" key="4">
    <source>
        <dbReference type="EMBL" id="EME40109.1"/>
    </source>
</evidence>
<dbReference type="AlphaFoldDB" id="N1PDD1"/>
<organism evidence="4 5">
    <name type="scientific">Dothistroma septosporum (strain NZE10 / CBS 128990)</name>
    <name type="common">Red band needle blight fungus</name>
    <name type="synonym">Mycosphaerella pini</name>
    <dbReference type="NCBI Taxonomy" id="675120"/>
    <lineage>
        <taxon>Eukaryota</taxon>
        <taxon>Fungi</taxon>
        <taxon>Dikarya</taxon>
        <taxon>Ascomycota</taxon>
        <taxon>Pezizomycotina</taxon>
        <taxon>Dothideomycetes</taxon>
        <taxon>Dothideomycetidae</taxon>
        <taxon>Mycosphaerellales</taxon>
        <taxon>Mycosphaerellaceae</taxon>
        <taxon>Dothistroma</taxon>
    </lineage>
</organism>
<feature type="region of interest" description="Disordered" evidence="2">
    <location>
        <begin position="133"/>
        <end position="158"/>
    </location>
</feature>
<evidence type="ECO:0000259" key="3">
    <source>
        <dbReference type="PROSITE" id="PS50048"/>
    </source>
</evidence>
<dbReference type="PANTHER" id="PTHR47256:SF1">
    <property type="entry name" value="ZN(II)2CYS6 TRANSCRIPTION FACTOR (EUROFUNG)"/>
    <property type="match status" value="1"/>
</dbReference>
<dbReference type="EMBL" id="KB446544">
    <property type="protein sequence ID" value="EME40109.1"/>
    <property type="molecule type" value="Genomic_DNA"/>
</dbReference>
<dbReference type="CDD" id="cd00067">
    <property type="entry name" value="GAL4"/>
    <property type="match status" value="1"/>
</dbReference>
<feature type="region of interest" description="Disordered" evidence="2">
    <location>
        <begin position="201"/>
        <end position="259"/>
    </location>
</feature>
<evidence type="ECO:0000313" key="5">
    <source>
        <dbReference type="Proteomes" id="UP000016933"/>
    </source>
</evidence>
<sequence length="737" mass="82690">MASKGKQAQSPPTEPTPKVKAACQECRTRKVKCDGIRPKCSRCQQRGISCDYDTEPDEFRITAFKRRYAELAQSSSTHTALVKLLRERPEEEAYEIVNRIRSDEDVKDIIANPDDQGGNAEQNLISAIEQAKGADVLDHDSSSRATSRSDESDSSTRPLSKTSIAFLCDIVAQSSDKTVPVPHLATENALRSSASALQGSAVASGFSRSPAPEHKKHRSSSMPSRSQSLASSTHGSSARPIRHPKATPQSDRLATRRRSTDRSWMSRVRDVKAAEWEVYYTDDETFLEILRCYFVWENPSLGIVNEESFWEGLASKGSEFCNHALVHAIMAFGSKIYGMFHPDRAASVEHFAMQEVTKIWDWDADATVPANTAAGLLIHTFLTSNGQDEDGQSYMAGAWNLADRSGLFDSQSAGQVYPASNETLAHQRAVFAWNIYAHHGYHTLSFSKPSSIHLPPPIAPPNIVHEIDSKQWSSWPLEGAPRPGLMSSKQHARATLWQLGSQVLPLHRQHSQNMLSHGHWQDILQLHRGLREWYNGLNSRLHVLHGAAPHVFSLHNEYHRCVVDLFRPFVHASKDGTTGRRFEHAVRETDESHSRLRLLIHQMELEFPHHPLPICALLTPLVMVANETLPLLRGKGETSDEVFYFCLSLKLMRRMVNPYPVARFFLLGIHQIAHRLNIDLPDEALRIIKNLDPERRTPQPVNSFFPLHLDLLASDMERAKLSSLIAESGLDSIDRGR</sequence>
<evidence type="ECO:0000256" key="1">
    <source>
        <dbReference type="ARBA" id="ARBA00023242"/>
    </source>
</evidence>